<protein>
    <recommendedName>
        <fullName evidence="8">Myosin motor domain-containing protein</fullName>
    </recommendedName>
</protein>
<dbReference type="Gene3D" id="1.10.10.820">
    <property type="match status" value="1"/>
</dbReference>
<keyword evidence="5 6" id="KW-0009">Actin-binding</keyword>
<evidence type="ECO:0000259" key="8">
    <source>
        <dbReference type="PROSITE" id="PS51456"/>
    </source>
</evidence>
<dbReference type="SMART" id="SM00242">
    <property type="entry name" value="MYSc"/>
    <property type="match status" value="1"/>
</dbReference>
<proteinExistence type="inferred from homology"/>
<name>A0A7S3NNH3_9STRA</name>
<evidence type="ECO:0000256" key="3">
    <source>
        <dbReference type="ARBA" id="ARBA00023123"/>
    </source>
</evidence>
<dbReference type="Gene3D" id="3.40.850.10">
    <property type="entry name" value="Kinesin motor domain"/>
    <property type="match status" value="1"/>
</dbReference>
<dbReference type="GO" id="GO:0005737">
    <property type="term" value="C:cytoplasm"/>
    <property type="evidence" value="ECO:0007669"/>
    <property type="project" value="TreeGrafter"/>
</dbReference>
<comment type="similarity">
    <text evidence="6">Belongs to the TRAFAC class myosin-kinesin ATPase superfamily. Myosin family.</text>
</comment>
<dbReference type="InterPro" id="IPR001609">
    <property type="entry name" value="Myosin_head_motor_dom-like"/>
</dbReference>
<feature type="region of interest" description="Disordered" evidence="7">
    <location>
        <begin position="1257"/>
        <end position="1283"/>
    </location>
</feature>
<dbReference type="PANTHER" id="PTHR13140:SF706">
    <property type="entry name" value="DILUTE CLASS UNCONVENTIONAL MYOSIN, ISOFORM C"/>
    <property type="match status" value="1"/>
</dbReference>
<feature type="region of interest" description="Disordered" evidence="7">
    <location>
        <begin position="973"/>
        <end position="1009"/>
    </location>
</feature>
<evidence type="ECO:0000256" key="4">
    <source>
        <dbReference type="ARBA" id="ARBA00023175"/>
    </source>
</evidence>
<evidence type="ECO:0000256" key="6">
    <source>
        <dbReference type="PROSITE-ProRule" id="PRU00782"/>
    </source>
</evidence>
<feature type="binding site" evidence="6">
    <location>
        <begin position="176"/>
        <end position="183"/>
    </location>
    <ligand>
        <name>ATP</name>
        <dbReference type="ChEBI" id="CHEBI:30616"/>
    </ligand>
</feature>
<dbReference type="GO" id="GO:0051015">
    <property type="term" value="F:actin filament binding"/>
    <property type="evidence" value="ECO:0007669"/>
    <property type="project" value="TreeGrafter"/>
</dbReference>
<dbReference type="SUPFAM" id="SSF52540">
    <property type="entry name" value="P-loop containing nucleoside triphosphate hydrolases"/>
    <property type="match status" value="1"/>
</dbReference>
<dbReference type="GO" id="GO:0005524">
    <property type="term" value="F:ATP binding"/>
    <property type="evidence" value="ECO:0007669"/>
    <property type="project" value="UniProtKB-UniRule"/>
</dbReference>
<dbReference type="EMBL" id="HBIJ01019728">
    <property type="protein sequence ID" value="CAE0372121.1"/>
    <property type="molecule type" value="Transcribed_RNA"/>
</dbReference>
<dbReference type="InterPro" id="IPR036961">
    <property type="entry name" value="Kinesin_motor_dom_sf"/>
</dbReference>
<evidence type="ECO:0000256" key="7">
    <source>
        <dbReference type="SAM" id="MobiDB-lite"/>
    </source>
</evidence>
<dbReference type="GO" id="GO:0016020">
    <property type="term" value="C:membrane"/>
    <property type="evidence" value="ECO:0007669"/>
    <property type="project" value="TreeGrafter"/>
</dbReference>
<dbReference type="CDD" id="cd00124">
    <property type="entry name" value="MYSc"/>
    <property type="match status" value="1"/>
</dbReference>
<keyword evidence="3 6" id="KW-0518">Myosin</keyword>
<dbReference type="Gene3D" id="1.20.120.720">
    <property type="entry name" value="Myosin VI head, motor domain, U50 subdomain"/>
    <property type="match status" value="1"/>
</dbReference>
<dbReference type="GO" id="GO:0016459">
    <property type="term" value="C:myosin complex"/>
    <property type="evidence" value="ECO:0007669"/>
    <property type="project" value="UniProtKB-KW"/>
</dbReference>
<feature type="domain" description="Myosin motor" evidence="8">
    <location>
        <begin position="83"/>
        <end position="797"/>
    </location>
</feature>
<dbReference type="PRINTS" id="PR00193">
    <property type="entry name" value="MYOSINHEAVY"/>
</dbReference>
<dbReference type="FunFam" id="1.10.10.820:FF:000001">
    <property type="entry name" value="Myosin heavy chain"/>
    <property type="match status" value="1"/>
</dbReference>
<evidence type="ECO:0000256" key="2">
    <source>
        <dbReference type="ARBA" id="ARBA00022840"/>
    </source>
</evidence>
<dbReference type="PANTHER" id="PTHR13140">
    <property type="entry name" value="MYOSIN"/>
    <property type="match status" value="1"/>
</dbReference>
<gene>
    <name evidence="9" type="ORF">ALAG00032_LOCUS12904</name>
</gene>
<organism evidence="9">
    <name type="scientific">Aureoumbra lagunensis</name>
    <dbReference type="NCBI Taxonomy" id="44058"/>
    <lineage>
        <taxon>Eukaryota</taxon>
        <taxon>Sar</taxon>
        <taxon>Stramenopiles</taxon>
        <taxon>Ochrophyta</taxon>
        <taxon>Pelagophyceae</taxon>
        <taxon>Pelagomonadales</taxon>
        <taxon>Aureoumbra</taxon>
    </lineage>
</organism>
<reference evidence="9" key="1">
    <citation type="submission" date="2021-01" db="EMBL/GenBank/DDBJ databases">
        <authorList>
            <person name="Corre E."/>
            <person name="Pelletier E."/>
            <person name="Niang G."/>
            <person name="Scheremetjew M."/>
            <person name="Finn R."/>
            <person name="Kale V."/>
            <person name="Holt S."/>
            <person name="Cochrane G."/>
            <person name="Meng A."/>
            <person name="Brown T."/>
            <person name="Cohen L."/>
        </authorList>
    </citation>
    <scope>NUCLEOTIDE SEQUENCE</scope>
    <source>
        <strain evidence="9">CCMP1510</strain>
    </source>
</reference>
<sequence>MSTMNHHSRWSTTDVGGLCWVSDPAQAYMEASLTAVGEGRATAKTTDGREFDIDLKAPLLPPSRKQKEPPRRLLQRVPLTTNNGVENMDNLAVLHEASILDNIQRRFRMDLIYTNTGPILIAMNPFKWLPIYGDDVISRFHGRPYGSMPPHVYQEAEDSFVQLQKYRKNQAIVICGESGAGKTESTKLMLHYLAVVSKRTSEREAKRRSVGSDIDGHHGNQPTIAERIVNSNPLLESYGNAKTLRNDNSSRFGKFTRFDFGMGSAVINGGHIENLLLEKVRVVEQGQGERNYHVFYQLVEAAKQNMLDSITGITGSMANCDKHTYTNGSGCIMVDSIDDREEYNAMVGALDAISVKPEDRKLIFNITCAVYWLGDIDFEPTTNDATKLASSTQGAMDYVAKLLQLDKKKLSDALCVRVREVPGGEKVVSNNNPKEARHLRDALAKSIYSRLFDWLVHRCNQTFDVSSAPENQYIGILDIFGFEDMMENTFEQVFINTTNEQLQKVFNDIIFKAEAEEYSREQIEWDKTAFPDNTPCIELLTKRPHGLLRILDAECLRGMSASDGANLAAKFNRAHGNNNFYEICGPASVWRRNNGERTREEDFLIRHFAGPIVYTISMFVDKNRDALFGHVHDIVSMSNCPIVSDIFPKRGVDEAAEQASKQTVANKYLGQLNTLVNDLRQSSTRFVRCIKTNNEKLPAKLDKPLVLRQLICSGVMAALEVRRAGFPTRIPFRDFVREFRAFTPRGGRHYTDDKELAAKMMQHPHVAQKVKSSTYRLGVSKLFLQAEILYELESIKNNMLYPFVRRLQRWWVKLQGSILQRKFKRCSADLSEAMTEASIKAVSAVAYVIESIAVGERAKEKASVAVSSSATPVAVEAIVEFRKAVDHVKKIVAAAVAQKEEAYRIRAVLLSEIDSGNERCSALIEVANSLYDPKDVEILRTHAKDAEKALAACRTELMTVATQWETATLRLSSEQGPHTLRRAGTKASLDNQRSSRELDASAMTPEEANAARRKRLDHAMTLVREAETKSQVMLERKRAMDEARAEFQGSLDLASERLSAIQVDVFIISGIKTVSNAVALAREAIFAAQKALQAIDPEPVKMAVEEATQAVENALATAQHEAARVAAMVTLDESEKTLVEIEYSAQEQGFSESLKNVILIAQEAIATARQACSYPDVHVLTNSTQRAVDAVNGCGELLERETARKRAAEKAKFDKLLGIWDARASSSSVPRFARKDGAQPKPLFRVPRVKVVNEDVSGVGSSSDVAANPPSPPQGTSPEATTFTSPTIVPIKAPHPTNTQLSPTGMKKTVMETPVVSTSADIGNKADGKGLDTWIDANSFSKYSTQIKNLVDDLDDLREIEDADADEVIKECGMAKIPARRFKKALIELGARISK</sequence>
<dbReference type="Gene3D" id="1.20.58.530">
    <property type="match status" value="1"/>
</dbReference>
<dbReference type="GO" id="GO:0000146">
    <property type="term" value="F:microfilament motor activity"/>
    <property type="evidence" value="ECO:0007669"/>
    <property type="project" value="TreeGrafter"/>
</dbReference>
<dbReference type="InterPro" id="IPR027417">
    <property type="entry name" value="P-loop_NTPase"/>
</dbReference>
<evidence type="ECO:0000256" key="5">
    <source>
        <dbReference type="ARBA" id="ARBA00023203"/>
    </source>
</evidence>
<keyword evidence="1 6" id="KW-0547">Nucleotide-binding</keyword>
<evidence type="ECO:0000313" key="9">
    <source>
        <dbReference type="EMBL" id="CAE0372121.1"/>
    </source>
</evidence>
<keyword evidence="2 6" id="KW-0067">ATP-binding</keyword>
<dbReference type="Pfam" id="PF00063">
    <property type="entry name" value="Myosin_head"/>
    <property type="match status" value="1"/>
</dbReference>
<dbReference type="PROSITE" id="PS51456">
    <property type="entry name" value="MYOSIN_MOTOR"/>
    <property type="match status" value="1"/>
</dbReference>
<evidence type="ECO:0000256" key="1">
    <source>
        <dbReference type="ARBA" id="ARBA00022741"/>
    </source>
</evidence>
<keyword evidence="4 6" id="KW-0505">Motor protein</keyword>
<dbReference type="GO" id="GO:0007015">
    <property type="term" value="P:actin filament organization"/>
    <property type="evidence" value="ECO:0007669"/>
    <property type="project" value="TreeGrafter"/>
</dbReference>
<dbReference type="Gene3D" id="1.20.5.4820">
    <property type="match status" value="1"/>
</dbReference>
<feature type="compositionally biased region" description="Low complexity" evidence="7">
    <location>
        <begin position="1257"/>
        <end position="1268"/>
    </location>
</feature>
<accession>A0A7S3NNH3</accession>
<feature type="region of interest" description="Actin-binding" evidence="6">
    <location>
        <begin position="672"/>
        <end position="694"/>
    </location>
</feature>